<name>A0AAN9PNV5_CANGL</name>
<reference evidence="2 3" key="1">
    <citation type="submission" date="2024-01" db="EMBL/GenBank/DDBJ databases">
        <title>The genomes of 5 underutilized Papilionoideae crops provide insights into root nodulation and disease resistanc.</title>
        <authorList>
            <person name="Jiang F."/>
        </authorList>
    </citation>
    <scope>NUCLEOTIDE SEQUENCE [LARGE SCALE GENOMIC DNA]</scope>
    <source>
        <strain evidence="2">LVBAO_FW01</strain>
        <tissue evidence="2">Leaves</tissue>
    </source>
</reference>
<dbReference type="AlphaFoldDB" id="A0AAN9PNV5"/>
<keyword evidence="3" id="KW-1185">Reference proteome</keyword>
<sequence length="76" mass="8300">MPTLKSRFFLCLILVFLSSSSCKSRPLGTLTSLENYAAQDAHFGAHASQGSGFFELQESPRLPGRLSPEGPDPKHH</sequence>
<dbReference type="PROSITE" id="PS51257">
    <property type="entry name" value="PROKAR_LIPOPROTEIN"/>
    <property type="match status" value="1"/>
</dbReference>
<gene>
    <name evidence="2" type="ORF">VNO77_44524</name>
</gene>
<organism evidence="2 3">
    <name type="scientific">Canavalia gladiata</name>
    <name type="common">Sword bean</name>
    <name type="synonym">Dolichos gladiatus</name>
    <dbReference type="NCBI Taxonomy" id="3824"/>
    <lineage>
        <taxon>Eukaryota</taxon>
        <taxon>Viridiplantae</taxon>
        <taxon>Streptophyta</taxon>
        <taxon>Embryophyta</taxon>
        <taxon>Tracheophyta</taxon>
        <taxon>Spermatophyta</taxon>
        <taxon>Magnoliopsida</taxon>
        <taxon>eudicotyledons</taxon>
        <taxon>Gunneridae</taxon>
        <taxon>Pentapetalae</taxon>
        <taxon>rosids</taxon>
        <taxon>fabids</taxon>
        <taxon>Fabales</taxon>
        <taxon>Fabaceae</taxon>
        <taxon>Papilionoideae</taxon>
        <taxon>50 kb inversion clade</taxon>
        <taxon>NPAAA clade</taxon>
        <taxon>indigoferoid/millettioid clade</taxon>
        <taxon>Phaseoleae</taxon>
        <taxon>Canavalia</taxon>
    </lineage>
</organism>
<proteinExistence type="predicted"/>
<feature type="signal peptide" evidence="1">
    <location>
        <begin position="1"/>
        <end position="24"/>
    </location>
</feature>
<dbReference type="EMBL" id="JAYMYQ010000011">
    <property type="protein sequence ID" value="KAK7306575.1"/>
    <property type="molecule type" value="Genomic_DNA"/>
</dbReference>
<evidence type="ECO:0000313" key="3">
    <source>
        <dbReference type="Proteomes" id="UP001367508"/>
    </source>
</evidence>
<comment type="caution">
    <text evidence="2">The sequence shown here is derived from an EMBL/GenBank/DDBJ whole genome shotgun (WGS) entry which is preliminary data.</text>
</comment>
<evidence type="ECO:0000256" key="1">
    <source>
        <dbReference type="SAM" id="SignalP"/>
    </source>
</evidence>
<dbReference type="Proteomes" id="UP001367508">
    <property type="component" value="Unassembled WGS sequence"/>
</dbReference>
<accession>A0AAN9PNV5</accession>
<evidence type="ECO:0000313" key="2">
    <source>
        <dbReference type="EMBL" id="KAK7306575.1"/>
    </source>
</evidence>
<feature type="chain" id="PRO_5042928672" evidence="1">
    <location>
        <begin position="25"/>
        <end position="76"/>
    </location>
</feature>
<protein>
    <submittedName>
        <fullName evidence="2">Uncharacterized protein</fullName>
    </submittedName>
</protein>
<keyword evidence="1" id="KW-0732">Signal</keyword>